<dbReference type="AlphaFoldDB" id="A0AAW9Q4L4"/>
<protein>
    <submittedName>
        <fullName evidence="2">Uncharacterized protein</fullName>
    </submittedName>
</protein>
<sequence>MRTRKAAVALVCVAGAAAALAAAASRITVLVLDVPERRATVVLPRSEVYRMRLLESEATLCARQGPGSPLHSVYLPADFCPLAVASSVAAPGRALLELPYLPALRHIVR</sequence>
<proteinExistence type="predicted"/>
<name>A0AAW9Q4L4_9BURK</name>
<reference evidence="2 3" key="1">
    <citation type="submission" date="2024-02" db="EMBL/GenBank/DDBJ databases">
        <title>Genome sequence of Aquincola sp. MAHUQ-54.</title>
        <authorList>
            <person name="Huq M.A."/>
        </authorList>
    </citation>
    <scope>NUCLEOTIDE SEQUENCE [LARGE SCALE GENOMIC DNA]</scope>
    <source>
        <strain evidence="2 3">MAHUQ-54</strain>
    </source>
</reference>
<evidence type="ECO:0000256" key="1">
    <source>
        <dbReference type="SAM" id="SignalP"/>
    </source>
</evidence>
<dbReference type="Proteomes" id="UP001336250">
    <property type="component" value="Unassembled WGS sequence"/>
</dbReference>
<accession>A0AAW9Q4L4</accession>
<feature type="signal peptide" evidence="1">
    <location>
        <begin position="1"/>
        <end position="21"/>
    </location>
</feature>
<dbReference type="EMBL" id="JAZIBG010000001">
    <property type="protein sequence ID" value="MEF7612300.1"/>
    <property type="molecule type" value="Genomic_DNA"/>
</dbReference>
<comment type="caution">
    <text evidence="2">The sequence shown here is derived from an EMBL/GenBank/DDBJ whole genome shotgun (WGS) entry which is preliminary data.</text>
</comment>
<evidence type="ECO:0000313" key="3">
    <source>
        <dbReference type="Proteomes" id="UP001336250"/>
    </source>
</evidence>
<keyword evidence="1" id="KW-0732">Signal</keyword>
<gene>
    <name evidence="2" type="ORF">V4F39_00165</name>
</gene>
<dbReference type="RefSeq" id="WP_332287198.1">
    <property type="nucleotide sequence ID" value="NZ_JAZIBG010000001.1"/>
</dbReference>
<evidence type="ECO:0000313" key="2">
    <source>
        <dbReference type="EMBL" id="MEF7612300.1"/>
    </source>
</evidence>
<feature type="chain" id="PRO_5043959390" evidence="1">
    <location>
        <begin position="22"/>
        <end position="109"/>
    </location>
</feature>
<keyword evidence="3" id="KW-1185">Reference proteome</keyword>
<organism evidence="2 3">
    <name type="scientific">Aquincola agrisoli</name>
    <dbReference type="NCBI Taxonomy" id="3119538"/>
    <lineage>
        <taxon>Bacteria</taxon>
        <taxon>Pseudomonadati</taxon>
        <taxon>Pseudomonadota</taxon>
        <taxon>Betaproteobacteria</taxon>
        <taxon>Burkholderiales</taxon>
        <taxon>Sphaerotilaceae</taxon>
        <taxon>Aquincola</taxon>
    </lineage>
</organism>